<comment type="subcellular location">
    <subcellularLocation>
        <location evidence="2 11">Cytoplasm</location>
    </subcellularLocation>
</comment>
<feature type="domain" description="AB hydrolase-1" evidence="14">
    <location>
        <begin position="33"/>
        <end position="294"/>
    </location>
</feature>
<dbReference type="KEGG" id="dar:Daro_1698"/>
<evidence type="ECO:0000256" key="12">
    <source>
        <dbReference type="PIRSR" id="PIRSR006431-1"/>
    </source>
</evidence>
<sequence>MFSPLEPLRTGYLDVGDGHRLYFETCGNPRGLPVVVLHGGPGSGTSARMRTLYDPERFHTVLFDQRGCGRSLPQGELHANHLNALIADIERLRLHLGIARWLVSGGSWGATLALAYTANTPQAVLGILVRSVFLAGDHDIQWFFQGAKALVPQAWEAFAAQVAPENSDLLSGLRRYLNGTDLAQARQAAVAWARYEQSLAQPGLAPPPSPELDDLATQDRLVRKYRIQAHYLAQQCFLGETGIFSLIARLPAVPVAIVHGQLDCVCQPENARRLQQAIPGSRLAWADGAGHDPFHPAMSSAWIAFLHHFSEAGNFDISEA</sequence>
<feature type="active site" description="Nucleophile" evidence="12">
    <location>
        <position position="107"/>
    </location>
</feature>
<dbReference type="EC" id="3.4.11.5" evidence="4 11"/>
<evidence type="ECO:0000256" key="6">
    <source>
        <dbReference type="ARBA" id="ARBA00022438"/>
    </source>
</evidence>
<dbReference type="EMBL" id="CP000089">
    <property type="protein sequence ID" value="AAZ46445.1"/>
    <property type="molecule type" value="Genomic_DNA"/>
</dbReference>
<proteinExistence type="inferred from homology"/>
<organism evidence="15">
    <name type="scientific">Dechloromonas aromatica (strain RCB)</name>
    <dbReference type="NCBI Taxonomy" id="159087"/>
    <lineage>
        <taxon>Bacteria</taxon>
        <taxon>Pseudomonadati</taxon>
        <taxon>Pseudomonadota</taxon>
        <taxon>Betaproteobacteria</taxon>
        <taxon>Rhodocyclales</taxon>
        <taxon>Azonexaceae</taxon>
        <taxon>Dechloromonas</taxon>
    </lineage>
</organism>
<keyword evidence="9 11" id="KW-0378">Hydrolase</keyword>
<dbReference type="GO" id="GO:0006508">
    <property type="term" value="P:proteolysis"/>
    <property type="evidence" value="ECO:0007669"/>
    <property type="project" value="UniProtKB-KW"/>
</dbReference>
<dbReference type="eggNOG" id="COG2267">
    <property type="taxonomic scope" value="Bacteria"/>
</dbReference>
<evidence type="ECO:0000256" key="5">
    <source>
        <dbReference type="ARBA" id="ARBA00021843"/>
    </source>
</evidence>
<dbReference type="InterPro" id="IPR002410">
    <property type="entry name" value="Peptidase_S33"/>
</dbReference>
<dbReference type="PRINTS" id="PR00793">
    <property type="entry name" value="PROAMNOPTASE"/>
</dbReference>
<feature type="active site" evidence="12">
    <location>
        <position position="263"/>
    </location>
</feature>
<dbReference type="PANTHER" id="PTHR43722">
    <property type="entry name" value="PROLINE IMINOPEPTIDASE"/>
    <property type="match status" value="1"/>
</dbReference>
<dbReference type="InterPro" id="IPR000073">
    <property type="entry name" value="AB_hydrolase_1"/>
</dbReference>
<evidence type="ECO:0000256" key="8">
    <source>
        <dbReference type="ARBA" id="ARBA00022670"/>
    </source>
</evidence>
<evidence type="ECO:0000256" key="2">
    <source>
        <dbReference type="ARBA" id="ARBA00004496"/>
    </source>
</evidence>
<evidence type="ECO:0000256" key="1">
    <source>
        <dbReference type="ARBA" id="ARBA00001585"/>
    </source>
</evidence>
<dbReference type="ESTHER" id="decar-q47fd6">
    <property type="family name" value="Proline_iminopeptidase"/>
</dbReference>
<evidence type="ECO:0000256" key="7">
    <source>
        <dbReference type="ARBA" id="ARBA00022490"/>
    </source>
</evidence>
<evidence type="ECO:0000256" key="11">
    <source>
        <dbReference type="PIRNR" id="PIRNR006431"/>
    </source>
</evidence>
<name>Q47FD6_DECAR</name>
<dbReference type="PIRSF" id="PIRSF006431">
    <property type="entry name" value="Pept_S33"/>
    <property type="match status" value="1"/>
</dbReference>
<keyword evidence="7 11" id="KW-0963">Cytoplasm</keyword>
<dbReference type="MEROPS" id="S33.001"/>
<evidence type="ECO:0000256" key="4">
    <source>
        <dbReference type="ARBA" id="ARBA00012568"/>
    </source>
</evidence>
<protein>
    <recommendedName>
        <fullName evidence="5 11">Proline iminopeptidase</fullName>
        <shortName evidence="11">PIP</shortName>
        <ecNumber evidence="4 11">3.4.11.5</ecNumber>
    </recommendedName>
    <alternativeName>
        <fullName evidence="10 11">Prolyl aminopeptidase</fullName>
    </alternativeName>
</protein>
<evidence type="ECO:0000313" key="15">
    <source>
        <dbReference type="EMBL" id="AAZ46445.1"/>
    </source>
</evidence>
<dbReference type="InterPro" id="IPR005944">
    <property type="entry name" value="Pro_iminopeptidase"/>
</dbReference>
<reference evidence="15" key="1">
    <citation type="submission" date="2005-08" db="EMBL/GenBank/DDBJ databases">
        <title>Complete sequence of Dechloromonas aromatica RCB.</title>
        <authorList>
            <person name="Salinero K.K."/>
            <person name="Copeland A."/>
            <person name="Lucas S."/>
            <person name="Lapidus A."/>
            <person name="Barry K."/>
            <person name="Detter J.C."/>
            <person name="Glavina T."/>
            <person name="Hammon N."/>
            <person name="Israni S."/>
            <person name="Pitluck S."/>
            <person name="Di Bartolo G."/>
            <person name="Trong S."/>
            <person name="Schmutz J."/>
            <person name="Larimer F."/>
            <person name="Land M."/>
            <person name="Ivanova N."/>
            <person name="Richardson P."/>
        </authorList>
    </citation>
    <scope>NUCLEOTIDE SEQUENCE</scope>
    <source>
        <strain evidence="15">RCB</strain>
    </source>
</reference>
<dbReference type="GO" id="GO:0004177">
    <property type="term" value="F:aminopeptidase activity"/>
    <property type="evidence" value="ECO:0007669"/>
    <property type="project" value="UniProtKB-UniRule"/>
</dbReference>
<evidence type="ECO:0000256" key="3">
    <source>
        <dbReference type="ARBA" id="ARBA00010088"/>
    </source>
</evidence>
<feature type="active site" description="Proton donor" evidence="12">
    <location>
        <position position="291"/>
    </location>
</feature>
<evidence type="ECO:0000259" key="14">
    <source>
        <dbReference type="Pfam" id="PF00561"/>
    </source>
</evidence>
<gene>
    <name evidence="15" type="ordered locus">Daro_1698</name>
</gene>
<dbReference type="GO" id="GO:0005737">
    <property type="term" value="C:cytoplasm"/>
    <property type="evidence" value="ECO:0007669"/>
    <property type="project" value="UniProtKB-SubCell"/>
</dbReference>
<keyword evidence="8 11" id="KW-0645">Protease</keyword>
<dbReference type="NCBIfam" id="TIGR01249">
    <property type="entry name" value="pro_imino_pep_1"/>
    <property type="match status" value="1"/>
</dbReference>
<accession>Q47FD6</accession>
<dbReference type="Gene3D" id="3.40.50.1820">
    <property type="entry name" value="alpha/beta hydrolase"/>
    <property type="match status" value="1"/>
</dbReference>
<dbReference type="Pfam" id="PF00561">
    <property type="entry name" value="Abhydrolase_1"/>
    <property type="match status" value="1"/>
</dbReference>
<evidence type="ECO:0000256" key="9">
    <source>
        <dbReference type="ARBA" id="ARBA00022801"/>
    </source>
</evidence>
<keyword evidence="6 11" id="KW-0031">Aminopeptidase</keyword>
<comment type="catalytic activity">
    <reaction evidence="1 11 13">
        <text>Release of N-terminal proline from a peptide.</text>
        <dbReference type="EC" id="3.4.11.5"/>
    </reaction>
</comment>
<dbReference type="STRING" id="159087.Daro_1698"/>
<evidence type="ECO:0000256" key="13">
    <source>
        <dbReference type="RuleBase" id="RU003421"/>
    </source>
</evidence>
<comment type="similarity">
    <text evidence="3 11 13">Belongs to the peptidase S33 family.</text>
</comment>
<dbReference type="InterPro" id="IPR029058">
    <property type="entry name" value="AB_hydrolase_fold"/>
</dbReference>
<dbReference type="PANTHER" id="PTHR43722:SF1">
    <property type="entry name" value="PROLINE IMINOPEPTIDASE"/>
    <property type="match status" value="1"/>
</dbReference>
<dbReference type="SUPFAM" id="SSF53474">
    <property type="entry name" value="alpha/beta-Hydrolases"/>
    <property type="match status" value="1"/>
</dbReference>
<dbReference type="HOGENOM" id="CLU_043739_2_2_4"/>
<evidence type="ECO:0000256" key="10">
    <source>
        <dbReference type="ARBA" id="ARBA00029605"/>
    </source>
</evidence>
<dbReference type="AlphaFoldDB" id="Q47FD6"/>